<dbReference type="Gene3D" id="3.40.50.300">
    <property type="entry name" value="P-loop containing nucleotide triphosphate hydrolases"/>
    <property type="match status" value="1"/>
</dbReference>
<evidence type="ECO:0000313" key="7">
    <source>
        <dbReference type="Proteomes" id="UP001055219"/>
    </source>
</evidence>
<dbReference type="PROSITE" id="PS51388">
    <property type="entry name" value="GED"/>
    <property type="match status" value="1"/>
</dbReference>
<dbReference type="InterPro" id="IPR027417">
    <property type="entry name" value="P-loop_NTPase"/>
</dbReference>
<dbReference type="GO" id="GO:0005874">
    <property type="term" value="C:microtubule"/>
    <property type="evidence" value="ECO:0007669"/>
    <property type="project" value="TreeGrafter"/>
</dbReference>
<dbReference type="InterPro" id="IPR000375">
    <property type="entry name" value="Dynamin_stalk"/>
</dbReference>
<feature type="compositionally biased region" description="Basic residues" evidence="3">
    <location>
        <begin position="733"/>
        <end position="744"/>
    </location>
</feature>
<dbReference type="GO" id="GO:0000266">
    <property type="term" value="P:mitochondrial fission"/>
    <property type="evidence" value="ECO:0007669"/>
    <property type="project" value="TreeGrafter"/>
</dbReference>
<dbReference type="InterPro" id="IPR020850">
    <property type="entry name" value="GED_dom"/>
</dbReference>
<reference evidence="6" key="1">
    <citation type="journal article" date="2021" name="J Fungi (Basel)">
        <title>Genomic and Metabolomic Analyses of the Marine Fungus Emericellopsis cladophorae: Insights into Saltwater Adaptability Mechanisms and Its Biosynthetic Potential.</title>
        <authorList>
            <person name="Goncalves M.F.M."/>
            <person name="Hilario S."/>
            <person name="Van de Peer Y."/>
            <person name="Esteves A.C."/>
            <person name="Alves A."/>
        </authorList>
    </citation>
    <scope>NUCLEOTIDE SEQUENCE</scope>
    <source>
        <strain evidence="6">MUM 19.33</strain>
    </source>
</reference>
<dbReference type="GeneID" id="75827266"/>
<dbReference type="InterPro" id="IPR022812">
    <property type="entry name" value="Dynamin"/>
</dbReference>
<dbReference type="Pfam" id="PF00350">
    <property type="entry name" value="Dynamin_N"/>
    <property type="match status" value="1"/>
</dbReference>
<feature type="domain" description="GED" evidence="4">
    <location>
        <begin position="595"/>
        <end position="686"/>
    </location>
</feature>
<keyword evidence="2" id="KW-0342">GTP-binding</keyword>
<dbReference type="PANTHER" id="PTHR11566:SF21">
    <property type="entry name" value="DYNAMIN RELATED PROTEIN 1, ISOFORM A"/>
    <property type="match status" value="1"/>
</dbReference>
<evidence type="ECO:0000259" key="4">
    <source>
        <dbReference type="PROSITE" id="PS51388"/>
    </source>
</evidence>
<dbReference type="GO" id="GO:0008017">
    <property type="term" value="F:microtubule binding"/>
    <property type="evidence" value="ECO:0007669"/>
    <property type="project" value="TreeGrafter"/>
</dbReference>
<dbReference type="GO" id="GO:0016559">
    <property type="term" value="P:peroxisome fission"/>
    <property type="evidence" value="ECO:0007669"/>
    <property type="project" value="TreeGrafter"/>
</dbReference>
<dbReference type="CDD" id="cd08771">
    <property type="entry name" value="DLP_1"/>
    <property type="match status" value="1"/>
</dbReference>
<evidence type="ECO:0000256" key="1">
    <source>
        <dbReference type="ARBA" id="ARBA00022741"/>
    </source>
</evidence>
<sequence length="778" mass="87516">MAVGALRSREYRALFDLIDKLRHQGISKYVDLPEIIVCGDQSSGKSSVLEAISGLSFPTKDNLCTRFATEVVLRHTTGTTSCVASIPPDPKRNELEKDTLALFSPKIDLETLELSSVVEEAKTWMGISDTNAFSNDILRVELCSSDQPHLTIVDLPGLFSGIDNNQSESDGDQVVSMVRSHMSRPRSIILAVISAKSDIAVQSVTKMLSEIDPKGRRTMGLITKPDTLYAGSESESNFVELAHNKKKVCRLGWHVLRNRDYPERDFTGQQRDEAEHKFFSNGPWSTLSPHQLGINELRPRLSSILRKQISAVLPDLMADVTAGIQDCEKQLSLLGTSRSTASLRRKYLSRVSHDYTRLTEAATSGHYRDPFFGDAMTESGAARRLRATVERHYRDFEARMLKHGKTCQILEDGTEMPEKPGNHNYVYRSDYAEKVKELMRRDKGREVSGTFNPLIIGDLFLEQCKPWQGLASHLQARVSADARSLIKYILSETTAPEARDAIRGVIDERMDKITDLMAEKAREILRPHINGIPQTYNHYLTDTVQKVQQERRDAKLKEHMDCFAGNRMGGYSVTPDQLRALLQDQIEPNMENNASFMAIDFSEAYFKLAAKIFIDNMAQLVIEPQLMEKLPSLLGRDAVDGFSDEYIEKLVSESEDSGQKRQASQSKLHILTGCLGDIKSLQNHGYTAELSEELTPKPGTNADSEHTQIEMETPDSLTPELEPETPETAQISKKTKKTKKKKSAVHLPGEEDPPKDGSWAVEDCENMPEWQIRNYQWH</sequence>
<dbReference type="OrthoDB" id="415706at2759"/>
<dbReference type="Pfam" id="PF01031">
    <property type="entry name" value="Dynamin_M"/>
    <property type="match status" value="1"/>
</dbReference>
<dbReference type="AlphaFoldDB" id="A0A9P9XW86"/>
<dbReference type="InterPro" id="IPR045063">
    <property type="entry name" value="Dynamin_N"/>
</dbReference>
<evidence type="ECO:0000256" key="3">
    <source>
        <dbReference type="SAM" id="MobiDB-lite"/>
    </source>
</evidence>
<organism evidence="6 7">
    <name type="scientific">Emericellopsis cladophorae</name>
    <dbReference type="NCBI Taxonomy" id="2686198"/>
    <lineage>
        <taxon>Eukaryota</taxon>
        <taxon>Fungi</taxon>
        <taxon>Dikarya</taxon>
        <taxon>Ascomycota</taxon>
        <taxon>Pezizomycotina</taxon>
        <taxon>Sordariomycetes</taxon>
        <taxon>Hypocreomycetidae</taxon>
        <taxon>Hypocreales</taxon>
        <taxon>Bionectriaceae</taxon>
        <taxon>Emericellopsis</taxon>
    </lineage>
</organism>
<dbReference type="SUPFAM" id="SSF52540">
    <property type="entry name" value="P-loop containing nucleoside triphosphate hydrolases"/>
    <property type="match status" value="1"/>
</dbReference>
<keyword evidence="7" id="KW-1185">Reference proteome</keyword>
<proteinExistence type="predicted"/>
<reference evidence="6" key="2">
    <citation type="submission" date="2022-07" db="EMBL/GenBank/DDBJ databases">
        <authorList>
            <person name="Goncalves M.F.M."/>
            <person name="Hilario S."/>
            <person name="Van De Peer Y."/>
            <person name="Esteves A.C."/>
            <person name="Alves A."/>
        </authorList>
    </citation>
    <scope>NUCLEOTIDE SEQUENCE</scope>
    <source>
        <strain evidence="6">MUM 19.33</strain>
    </source>
</reference>
<dbReference type="InterPro" id="IPR030381">
    <property type="entry name" value="G_DYNAMIN_dom"/>
</dbReference>
<dbReference type="GO" id="GO:0005739">
    <property type="term" value="C:mitochondrion"/>
    <property type="evidence" value="ECO:0007669"/>
    <property type="project" value="TreeGrafter"/>
</dbReference>
<dbReference type="PANTHER" id="PTHR11566">
    <property type="entry name" value="DYNAMIN"/>
    <property type="match status" value="1"/>
</dbReference>
<dbReference type="PRINTS" id="PR00195">
    <property type="entry name" value="DYNAMIN"/>
</dbReference>
<comment type="caution">
    <text evidence="6">The sequence shown here is derived from an EMBL/GenBank/DDBJ whole genome shotgun (WGS) entry which is preliminary data.</text>
</comment>
<gene>
    <name evidence="6" type="ORF">J7T54_000747</name>
</gene>
<dbReference type="InterPro" id="IPR001401">
    <property type="entry name" value="Dynamin_GTPase"/>
</dbReference>
<accession>A0A9P9XW86</accession>
<dbReference type="Proteomes" id="UP001055219">
    <property type="component" value="Unassembled WGS sequence"/>
</dbReference>
<dbReference type="GO" id="GO:0003924">
    <property type="term" value="F:GTPase activity"/>
    <property type="evidence" value="ECO:0007669"/>
    <property type="project" value="InterPro"/>
</dbReference>
<evidence type="ECO:0000313" key="6">
    <source>
        <dbReference type="EMBL" id="KAI6778713.1"/>
    </source>
</evidence>
<dbReference type="GO" id="GO:0005525">
    <property type="term" value="F:GTP binding"/>
    <property type="evidence" value="ECO:0007669"/>
    <property type="project" value="InterPro"/>
</dbReference>
<name>A0A9P9XW86_9HYPO</name>
<dbReference type="RefSeq" id="XP_051359569.1">
    <property type="nucleotide sequence ID" value="XM_051509403.1"/>
</dbReference>
<feature type="region of interest" description="Disordered" evidence="3">
    <location>
        <begin position="712"/>
        <end position="761"/>
    </location>
</feature>
<feature type="domain" description="Dynamin-type G" evidence="5">
    <location>
        <begin position="29"/>
        <end position="314"/>
    </location>
</feature>
<dbReference type="EMBL" id="JAGIXG020000061">
    <property type="protein sequence ID" value="KAI6778713.1"/>
    <property type="molecule type" value="Genomic_DNA"/>
</dbReference>
<keyword evidence="1" id="KW-0547">Nucleotide-binding</keyword>
<dbReference type="GO" id="GO:0016020">
    <property type="term" value="C:membrane"/>
    <property type="evidence" value="ECO:0007669"/>
    <property type="project" value="TreeGrafter"/>
</dbReference>
<protein>
    <submittedName>
        <fullName evidence="6">Interferon-induced GTP-binding protein Mx-like protein</fullName>
    </submittedName>
</protein>
<dbReference type="PROSITE" id="PS51718">
    <property type="entry name" value="G_DYNAMIN_2"/>
    <property type="match status" value="1"/>
</dbReference>
<dbReference type="GO" id="GO:0006897">
    <property type="term" value="P:endocytosis"/>
    <property type="evidence" value="ECO:0007669"/>
    <property type="project" value="TreeGrafter"/>
</dbReference>
<dbReference type="FunFam" id="3.40.50.300:FF:001425">
    <property type="entry name" value="Dynamin GTPase, putative"/>
    <property type="match status" value="1"/>
</dbReference>
<evidence type="ECO:0000259" key="5">
    <source>
        <dbReference type="PROSITE" id="PS51718"/>
    </source>
</evidence>
<dbReference type="SMART" id="SM00053">
    <property type="entry name" value="DYNc"/>
    <property type="match status" value="1"/>
</dbReference>
<dbReference type="GO" id="GO:0048312">
    <property type="term" value="P:intracellular distribution of mitochondria"/>
    <property type="evidence" value="ECO:0007669"/>
    <property type="project" value="TreeGrafter"/>
</dbReference>
<evidence type="ECO:0000256" key="2">
    <source>
        <dbReference type="ARBA" id="ARBA00023134"/>
    </source>
</evidence>